<dbReference type="InterPro" id="IPR023455">
    <property type="entry name" value="Dihydroorotate_DHASE_ETsu"/>
</dbReference>
<feature type="domain" description="FAD-binding FR-type" evidence="14">
    <location>
        <begin position="3"/>
        <end position="102"/>
    </location>
</feature>
<organism evidence="15 16">
    <name type="scientific">Candidatus Scybalomonas excrementavium</name>
    <dbReference type="NCBI Taxonomy" id="2840943"/>
    <lineage>
        <taxon>Bacteria</taxon>
        <taxon>Bacillati</taxon>
        <taxon>Bacillota</taxon>
        <taxon>Clostridia</taxon>
        <taxon>Lachnospirales</taxon>
        <taxon>Lachnospiraceae</taxon>
        <taxon>Lachnospiraceae incertae sedis</taxon>
        <taxon>Candidatus Scybalomonas</taxon>
    </lineage>
</organism>
<dbReference type="Pfam" id="PF00970">
    <property type="entry name" value="FAD_binding_6"/>
    <property type="match status" value="1"/>
</dbReference>
<proteinExistence type="inferred from homology"/>
<keyword evidence="4 11" id="KW-0001">2Fe-2S</keyword>
<dbReference type="InterPro" id="IPR050353">
    <property type="entry name" value="PyrK_electron_transfer"/>
</dbReference>
<feature type="binding site" evidence="11 12">
    <location>
        <begin position="70"/>
        <end position="72"/>
    </location>
    <ligand>
        <name>FAD</name>
        <dbReference type="ChEBI" id="CHEBI:57692"/>
    </ligand>
</feature>
<dbReference type="SUPFAM" id="SSF63380">
    <property type="entry name" value="Riboflavin synthase domain-like"/>
    <property type="match status" value="1"/>
</dbReference>
<dbReference type="GO" id="GO:0046872">
    <property type="term" value="F:metal ion binding"/>
    <property type="evidence" value="ECO:0007669"/>
    <property type="project" value="UniProtKB-KW"/>
</dbReference>
<evidence type="ECO:0000256" key="1">
    <source>
        <dbReference type="ARBA" id="ARBA00006422"/>
    </source>
</evidence>
<sequence length="255" mass="27828">MLKTKVKAVVVSQKQLASDVYSLVLQSQGMAQEAKAGQFVSIYSNDGSRLLPRPISICEVDKEADTLRLVYRVVGAGTKEFSQLQAGDIVEVIGTLGNGFPLLEKKAFLIGGGIGIPPMLQLAKELNCEKQIVVGYRDELFLVEDLQKYGTVYIASEDGKHGTKGNVLDAIRENGLDAEVIYACGPMPMLKALKQYAQEHNIECYVSLEERMACGIGACLACVCNSTDVDHHTHVKNKRICKDGPVFLAEEVQFS</sequence>
<dbReference type="NCBIfam" id="NF000798">
    <property type="entry name" value="PRK00054.1-3"/>
    <property type="match status" value="1"/>
</dbReference>
<dbReference type="PANTHER" id="PTHR43513:SF3">
    <property type="entry name" value="DIHYDROOROTATE DEHYDROGENASE B (NAD(+)), ELECTRON TRANSFER SUBUNIT-RELATED"/>
    <property type="match status" value="1"/>
</dbReference>
<dbReference type="InterPro" id="IPR012165">
    <property type="entry name" value="Cyt_c3_hydrogenase_gsu"/>
</dbReference>
<keyword evidence="10 11" id="KW-0411">Iron-sulfur</keyword>
<dbReference type="PIRSF" id="PIRSF006816">
    <property type="entry name" value="Cyc3_hyd_g"/>
    <property type="match status" value="1"/>
</dbReference>
<keyword evidence="7 11" id="KW-0665">Pyrimidine biosynthesis</keyword>
<evidence type="ECO:0000256" key="10">
    <source>
        <dbReference type="ARBA" id="ARBA00023014"/>
    </source>
</evidence>
<accession>A0A9D9I1H9</accession>
<dbReference type="GO" id="GO:0051537">
    <property type="term" value="F:2 iron, 2 sulfur cluster binding"/>
    <property type="evidence" value="ECO:0007669"/>
    <property type="project" value="UniProtKB-KW"/>
</dbReference>
<evidence type="ECO:0000256" key="7">
    <source>
        <dbReference type="ARBA" id="ARBA00022975"/>
    </source>
</evidence>
<evidence type="ECO:0000256" key="6">
    <source>
        <dbReference type="ARBA" id="ARBA00022827"/>
    </source>
</evidence>
<keyword evidence="3 11" id="KW-0285">Flavoprotein</keyword>
<reference evidence="15" key="2">
    <citation type="journal article" date="2021" name="PeerJ">
        <title>Extensive microbial diversity within the chicken gut microbiome revealed by metagenomics and culture.</title>
        <authorList>
            <person name="Gilroy R."/>
            <person name="Ravi A."/>
            <person name="Getino M."/>
            <person name="Pursley I."/>
            <person name="Horton D.L."/>
            <person name="Alikhan N.F."/>
            <person name="Baker D."/>
            <person name="Gharbi K."/>
            <person name="Hall N."/>
            <person name="Watson M."/>
            <person name="Adriaenssens E.M."/>
            <person name="Foster-Nyarko E."/>
            <person name="Jarju S."/>
            <person name="Secka A."/>
            <person name="Antonio M."/>
            <person name="Oren A."/>
            <person name="Chaudhuri R.R."/>
            <person name="La Ragione R."/>
            <person name="Hildebrand F."/>
            <person name="Pallen M.J."/>
        </authorList>
    </citation>
    <scope>NUCLEOTIDE SEQUENCE</scope>
    <source>
        <strain evidence="15">E3-2379</strain>
    </source>
</reference>
<evidence type="ECO:0000256" key="5">
    <source>
        <dbReference type="ARBA" id="ARBA00022723"/>
    </source>
</evidence>
<comment type="cofactor">
    <cofactor evidence="11 12">
        <name>FAD</name>
        <dbReference type="ChEBI" id="CHEBI:57692"/>
    </cofactor>
    <text evidence="11 12">Binds 1 FAD per subunit.</text>
</comment>
<evidence type="ECO:0000259" key="14">
    <source>
        <dbReference type="PROSITE" id="PS51384"/>
    </source>
</evidence>
<evidence type="ECO:0000256" key="11">
    <source>
        <dbReference type="HAMAP-Rule" id="MF_01211"/>
    </source>
</evidence>
<dbReference type="Gene3D" id="3.40.50.80">
    <property type="entry name" value="Nucleotide-binding domain of ferredoxin-NADP reductase (FNR) module"/>
    <property type="match status" value="1"/>
</dbReference>
<dbReference type="InterPro" id="IPR017938">
    <property type="entry name" value="Riboflavin_synthase-like_b-brl"/>
</dbReference>
<comment type="cofactor">
    <cofactor evidence="11">
        <name>[2Fe-2S] cluster</name>
        <dbReference type="ChEBI" id="CHEBI:190135"/>
    </cofactor>
    <text evidence="11">Binds 1 [2Fe-2S] cluster per subunit.</text>
</comment>
<comment type="pathway">
    <text evidence="11">Pyrimidine metabolism; UMP biosynthesis via de novo pathway; orotate from (S)-dihydroorotate (NAD(+) route): step 1/1.</text>
</comment>
<keyword evidence="5 11" id="KW-0479">Metal-binding</keyword>
<dbReference type="InterPro" id="IPR039261">
    <property type="entry name" value="FNR_nucleotide-bd"/>
</dbReference>
<keyword evidence="8 11" id="KW-0249">Electron transport</keyword>
<evidence type="ECO:0000256" key="12">
    <source>
        <dbReference type="PIRSR" id="PIRSR006816-1"/>
    </source>
</evidence>
<evidence type="ECO:0000256" key="9">
    <source>
        <dbReference type="ARBA" id="ARBA00023004"/>
    </source>
</evidence>
<feature type="binding site" evidence="11 13">
    <location>
        <position position="219"/>
    </location>
    <ligand>
        <name>[2Fe-2S] cluster</name>
        <dbReference type="ChEBI" id="CHEBI:190135"/>
    </ligand>
</feature>
<dbReference type="PRINTS" id="PR00409">
    <property type="entry name" value="PHDIOXRDTASE"/>
</dbReference>
<reference evidence="15" key="1">
    <citation type="submission" date="2020-10" db="EMBL/GenBank/DDBJ databases">
        <authorList>
            <person name="Gilroy R."/>
        </authorList>
    </citation>
    <scope>NUCLEOTIDE SEQUENCE</scope>
    <source>
        <strain evidence="15">E3-2379</strain>
    </source>
</reference>
<evidence type="ECO:0000313" key="15">
    <source>
        <dbReference type="EMBL" id="MBO8463857.1"/>
    </source>
</evidence>
<protein>
    <recommendedName>
        <fullName evidence="11">Dihydroorotate dehydrogenase B (NAD(+)), electron transfer subunit</fullName>
    </recommendedName>
    <alternativeName>
        <fullName evidence="11">Dihydroorotate oxidase B, electron transfer subunit</fullName>
    </alternativeName>
</protein>
<dbReference type="Pfam" id="PF10418">
    <property type="entry name" value="DHODB_Fe-S_bind"/>
    <property type="match status" value="1"/>
</dbReference>
<dbReference type="InterPro" id="IPR019480">
    <property type="entry name" value="Dihydroorotate_DH_Fe-S-bd"/>
</dbReference>
<comment type="subunit">
    <text evidence="11">Heterotetramer of 2 PyrK and 2 PyrD type B subunits.</text>
</comment>
<dbReference type="GO" id="GO:0044205">
    <property type="term" value="P:'de novo' UMP biosynthetic process"/>
    <property type="evidence" value="ECO:0007669"/>
    <property type="project" value="UniProtKB-UniRule"/>
</dbReference>
<dbReference type="EMBL" id="JADIML010000218">
    <property type="protein sequence ID" value="MBO8463857.1"/>
    <property type="molecule type" value="Genomic_DNA"/>
</dbReference>
<dbReference type="HAMAP" id="MF_01211">
    <property type="entry name" value="DHODB_Fe_S_bind"/>
    <property type="match status" value="1"/>
</dbReference>
<evidence type="ECO:0000256" key="2">
    <source>
        <dbReference type="ARBA" id="ARBA00022448"/>
    </source>
</evidence>
<dbReference type="SUPFAM" id="SSF52343">
    <property type="entry name" value="Ferredoxin reductase-like, C-terminal NADP-linked domain"/>
    <property type="match status" value="1"/>
</dbReference>
<dbReference type="Gene3D" id="2.40.30.10">
    <property type="entry name" value="Translation factors"/>
    <property type="match status" value="1"/>
</dbReference>
<dbReference type="GO" id="GO:0050660">
    <property type="term" value="F:flavin adenine dinucleotide binding"/>
    <property type="evidence" value="ECO:0007669"/>
    <property type="project" value="InterPro"/>
</dbReference>
<evidence type="ECO:0000256" key="8">
    <source>
        <dbReference type="ARBA" id="ARBA00022982"/>
    </source>
</evidence>
<keyword evidence="2 11" id="KW-0813">Transport</keyword>
<dbReference type="InterPro" id="IPR017927">
    <property type="entry name" value="FAD-bd_FR_type"/>
</dbReference>
<evidence type="ECO:0000256" key="3">
    <source>
        <dbReference type="ARBA" id="ARBA00022630"/>
    </source>
</evidence>
<dbReference type="InterPro" id="IPR008333">
    <property type="entry name" value="Cbr1-like_FAD-bd_dom"/>
</dbReference>
<comment type="function">
    <text evidence="11">Responsible for channeling the electrons from the oxidation of dihydroorotate from the FMN redox center in the PyrD type B subunit to the ultimate electron acceptor NAD(+).</text>
</comment>
<dbReference type="AlphaFoldDB" id="A0A9D9I1H9"/>
<dbReference type="Gene3D" id="2.10.240.10">
    <property type="entry name" value="Dihydroorotate dehydrogenase, electron transfer subunit"/>
    <property type="match status" value="1"/>
</dbReference>
<dbReference type="GO" id="GO:0016491">
    <property type="term" value="F:oxidoreductase activity"/>
    <property type="evidence" value="ECO:0007669"/>
    <property type="project" value="InterPro"/>
</dbReference>
<dbReference type="PROSITE" id="PS51384">
    <property type="entry name" value="FAD_FR"/>
    <property type="match status" value="1"/>
</dbReference>
<dbReference type="InterPro" id="IPR001433">
    <property type="entry name" value="OxRdtase_FAD/NAD-bd"/>
</dbReference>
<feature type="binding site" evidence="11 13">
    <location>
        <position position="214"/>
    </location>
    <ligand>
        <name>[2Fe-2S] cluster</name>
        <dbReference type="ChEBI" id="CHEBI:190135"/>
    </ligand>
</feature>
<dbReference type="Proteomes" id="UP000823618">
    <property type="component" value="Unassembled WGS sequence"/>
</dbReference>
<feature type="binding site" evidence="11 12">
    <location>
        <begin position="53"/>
        <end position="56"/>
    </location>
    <ligand>
        <name>FAD</name>
        <dbReference type="ChEBI" id="CHEBI:57692"/>
    </ligand>
</feature>
<evidence type="ECO:0000256" key="4">
    <source>
        <dbReference type="ARBA" id="ARBA00022714"/>
    </source>
</evidence>
<dbReference type="Pfam" id="PF00175">
    <property type="entry name" value="NAD_binding_1"/>
    <property type="match status" value="1"/>
</dbReference>
<evidence type="ECO:0000313" key="16">
    <source>
        <dbReference type="Proteomes" id="UP000823618"/>
    </source>
</evidence>
<dbReference type="CDD" id="cd06218">
    <property type="entry name" value="DHOD_e_trans"/>
    <property type="match status" value="1"/>
</dbReference>
<keyword evidence="6 11" id="KW-0274">FAD</keyword>
<comment type="caution">
    <text evidence="15">The sequence shown here is derived from an EMBL/GenBank/DDBJ whole genome shotgun (WGS) entry which is preliminary data.</text>
</comment>
<name>A0A9D9I1H9_9FIRM</name>
<dbReference type="GO" id="GO:0009055">
    <property type="term" value="F:electron transfer activity"/>
    <property type="evidence" value="ECO:0007669"/>
    <property type="project" value="UniProtKB-UniRule"/>
</dbReference>
<feature type="binding site" evidence="11 12">
    <location>
        <begin position="77"/>
        <end position="78"/>
    </location>
    <ligand>
        <name>FAD</name>
        <dbReference type="ChEBI" id="CHEBI:57692"/>
    </ligand>
</feature>
<keyword evidence="9 11" id="KW-0408">Iron</keyword>
<comment type="similarity">
    <text evidence="1 11">Belongs to the PyrK family.</text>
</comment>
<evidence type="ECO:0000256" key="13">
    <source>
        <dbReference type="PIRSR" id="PIRSR006816-2"/>
    </source>
</evidence>
<gene>
    <name evidence="11" type="primary">pyrK</name>
    <name evidence="15" type="ORF">IAC13_08000</name>
</gene>
<dbReference type="PANTHER" id="PTHR43513">
    <property type="entry name" value="DIHYDROOROTATE DEHYDROGENASE B (NAD(+)), ELECTRON TRANSFER SUBUNIT"/>
    <property type="match status" value="1"/>
</dbReference>
<dbReference type="InterPro" id="IPR037117">
    <property type="entry name" value="Dihydroorotate_DH_ele_sf"/>
</dbReference>
<feature type="binding site" evidence="11 13">
    <location>
        <position position="222"/>
    </location>
    <ligand>
        <name>[2Fe-2S] cluster</name>
        <dbReference type="ChEBI" id="CHEBI:190135"/>
    </ligand>
</feature>
<comment type="cofactor">
    <cofactor evidence="13">
        <name>[2Fe-2S] cluster</name>
        <dbReference type="ChEBI" id="CHEBI:190135"/>
    </cofactor>
    <text evidence="13">Binds 1 [2Fe-2S] cluster per subunit.</text>
</comment>
<feature type="binding site" evidence="11 13">
    <location>
        <position position="241"/>
    </location>
    <ligand>
        <name>[2Fe-2S] cluster</name>
        <dbReference type="ChEBI" id="CHEBI:190135"/>
    </ligand>
</feature>